<dbReference type="PANTHER" id="PTHR43189">
    <property type="entry name" value="ZINC-TYPE ALCOHOL DEHYDROGENASE-LIKE PROTEIN C1198.01-RELATED"/>
    <property type="match status" value="1"/>
</dbReference>
<dbReference type="AlphaFoldDB" id="A0A0U0W7Q5"/>
<evidence type="ECO:0000313" key="4">
    <source>
        <dbReference type="Proteomes" id="UP000198875"/>
    </source>
</evidence>
<feature type="domain" description="Alcohol dehydrogenase-like N-terminal" evidence="2">
    <location>
        <begin position="23"/>
        <end position="135"/>
    </location>
</feature>
<dbReference type="Pfam" id="PF08240">
    <property type="entry name" value="ADH_N"/>
    <property type="match status" value="1"/>
</dbReference>
<keyword evidence="1" id="KW-0560">Oxidoreductase</keyword>
<organism evidence="3 4">
    <name type="scientific">Mycobacterium bohemicum DSM 44277</name>
    <dbReference type="NCBI Taxonomy" id="1236609"/>
    <lineage>
        <taxon>Bacteria</taxon>
        <taxon>Bacillati</taxon>
        <taxon>Actinomycetota</taxon>
        <taxon>Actinomycetes</taxon>
        <taxon>Mycobacteriales</taxon>
        <taxon>Mycobacteriaceae</taxon>
        <taxon>Mycobacterium</taxon>
    </lineage>
</organism>
<dbReference type="Proteomes" id="UP000198875">
    <property type="component" value="Unassembled WGS sequence"/>
</dbReference>
<gene>
    <name evidence="3" type="ORF">BN971_02238</name>
</gene>
<evidence type="ECO:0000256" key="1">
    <source>
        <dbReference type="ARBA" id="ARBA00023002"/>
    </source>
</evidence>
<name>A0A0U0W7Q5_MYCBE</name>
<dbReference type="InterPro" id="IPR013154">
    <property type="entry name" value="ADH-like_N"/>
</dbReference>
<evidence type="ECO:0000313" key="3">
    <source>
        <dbReference type="EMBL" id="CPR10963.1"/>
    </source>
</evidence>
<proteinExistence type="predicted"/>
<reference evidence="3 4" key="1">
    <citation type="submission" date="2015-03" db="EMBL/GenBank/DDBJ databases">
        <authorList>
            <person name="Murphy D."/>
        </authorList>
    </citation>
    <scope>NUCLEOTIDE SEQUENCE [LARGE SCALE GENOMIC DNA]</scope>
    <source>
        <strain evidence="3 4">DSM 44277</strain>
    </source>
</reference>
<sequence>MKSVTCTNAKLEVVDLPAPAPAKGQLLIGVLRCGICGSDLHARHHCDELADVMAESGYDDFMRSDQHVVFGHEFCGEVLDYGPGTRKAPRRGTPVDALPLLRRGKEVHGIGLSTLAPGAYAEQLLVERSLTLPVPNGLRPEVAALTEPMAVGWHAVRRGEVKKGDVAIVIGCGPIGLAVICMLKAHGVRTVIASDFSAGRRALATACGADVVVDPAQESPYTTEAGRDHLQGILEAFDLAVGTLEKLQRLRLPWWHVWRAAEAAGAATPKHPIVFECVGVPGIIDGIIASAPLYSRIVVVGVCMGSDRIRPAMAINKETDLRFVLGYTPLEFRDTLHMLADGKVNVSPLITGTVGLSGVAAAFDALGDPETHAKILIDPRSDATQPV</sequence>
<dbReference type="RefSeq" id="WP_085183310.1">
    <property type="nucleotide sequence ID" value="NZ_CSTD01000002.1"/>
</dbReference>
<dbReference type="SUPFAM" id="SSF50129">
    <property type="entry name" value="GroES-like"/>
    <property type="match status" value="1"/>
</dbReference>
<dbReference type="Gene3D" id="3.40.50.720">
    <property type="entry name" value="NAD(P)-binding Rossmann-like Domain"/>
    <property type="match status" value="2"/>
</dbReference>
<dbReference type="OrthoDB" id="9797931at2"/>
<dbReference type="PANTHER" id="PTHR43189:SF1">
    <property type="entry name" value="ZINC-TYPE ALCOHOL DEHYDROGENASE-LIKE PROTEIN C1198.01"/>
    <property type="match status" value="1"/>
</dbReference>
<dbReference type="EMBL" id="CSTD01000002">
    <property type="protein sequence ID" value="CPR10963.1"/>
    <property type="molecule type" value="Genomic_DNA"/>
</dbReference>
<protein>
    <submittedName>
        <fullName evidence="3">Dehydrogenase</fullName>
    </submittedName>
</protein>
<dbReference type="CDD" id="cd08262">
    <property type="entry name" value="Zn_ADH8"/>
    <property type="match status" value="1"/>
</dbReference>
<dbReference type="InterPro" id="IPR011032">
    <property type="entry name" value="GroES-like_sf"/>
</dbReference>
<dbReference type="SUPFAM" id="SSF51735">
    <property type="entry name" value="NAD(P)-binding Rossmann-fold domains"/>
    <property type="match status" value="1"/>
</dbReference>
<dbReference type="InterPro" id="IPR036291">
    <property type="entry name" value="NAD(P)-bd_dom_sf"/>
</dbReference>
<accession>A0A0U0W7Q5</accession>
<evidence type="ECO:0000259" key="2">
    <source>
        <dbReference type="Pfam" id="PF08240"/>
    </source>
</evidence>
<dbReference type="Gene3D" id="3.90.180.10">
    <property type="entry name" value="Medium-chain alcohol dehydrogenases, catalytic domain"/>
    <property type="match status" value="2"/>
</dbReference>
<dbReference type="GO" id="GO:0016491">
    <property type="term" value="F:oxidoreductase activity"/>
    <property type="evidence" value="ECO:0007669"/>
    <property type="project" value="UniProtKB-KW"/>
</dbReference>